<dbReference type="Pfam" id="PF24054">
    <property type="entry name" value="DUF7357"/>
    <property type="match status" value="1"/>
</dbReference>
<feature type="region of interest" description="Disordered" evidence="1">
    <location>
        <begin position="387"/>
        <end position="410"/>
    </location>
</feature>
<feature type="region of interest" description="Disordered" evidence="1">
    <location>
        <begin position="549"/>
        <end position="568"/>
    </location>
</feature>
<feature type="compositionally biased region" description="Acidic residues" evidence="1">
    <location>
        <begin position="143"/>
        <end position="152"/>
    </location>
</feature>
<feature type="compositionally biased region" description="Acidic residues" evidence="1">
    <location>
        <begin position="221"/>
        <end position="232"/>
    </location>
</feature>
<dbReference type="EMBL" id="MU006562">
    <property type="protein sequence ID" value="KAF2751226.1"/>
    <property type="molecule type" value="Genomic_DNA"/>
</dbReference>
<organism evidence="3 4">
    <name type="scientific">Sporormia fimetaria CBS 119925</name>
    <dbReference type="NCBI Taxonomy" id="1340428"/>
    <lineage>
        <taxon>Eukaryota</taxon>
        <taxon>Fungi</taxon>
        <taxon>Dikarya</taxon>
        <taxon>Ascomycota</taxon>
        <taxon>Pezizomycotina</taxon>
        <taxon>Dothideomycetes</taxon>
        <taxon>Pleosporomycetidae</taxon>
        <taxon>Pleosporales</taxon>
        <taxon>Sporormiaceae</taxon>
        <taxon>Sporormia</taxon>
    </lineage>
</organism>
<dbReference type="OrthoDB" id="5368821at2759"/>
<feature type="region of interest" description="Disordered" evidence="1">
    <location>
        <begin position="143"/>
        <end position="343"/>
    </location>
</feature>
<evidence type="ECO:0000259" key="2">
    <source>
        <dbReference type="Pfam" id="PF24054"/>
    </source>
</evidence>
<feature type="compositionally biased region" description="Basic residues" evidence="1">
    <location>
        <begin position="329"/>
        <end position="343"/>
    </location>
</feature>
<reference evidence="3" key="1">
    <citation type="journal article" date="2020" name="Stud. Mycol.">
        <title>101 Dothideomycetes genomes: a test case for predicting lifestyles and emergence of pathogens.</title>
        <authorList>
            <person name="Haridas S."/>
            <person name="Albert R."/>
            <person name="Binder M."/>
            <person name="Bloem J."/>
            <person name="Labutti K."/>
            <person name="Salamov A."/>
            <person name="Andreopoulos B."/>
            <person name="Baker S."/>
            <person name="Barry K."/>
            <person name="Bills G."/>
            <person name="Bluhm B."/>
            <person name="Cannon C."/>
            <person name="Castanera R."/>
            <person name="Culley D."/>
            <person name="Daum C."/>
            <person name="Ezra D."/>
            <person name="Gonzalez J."/>
            <person name="Henrissat B."/>
            <person name="Kuo A."/>
            <person name="Liang C."/>
            <person name="Lipzen A."/>
            <person name="Lutzoni F."/>
            <person name="Magnuson J."/>
            <person name="Mondo S."/>
            <person name="Nolan M."/>
            <person name="Ohm R."/>
            <person name="Pangilinan J."/>
            <person name="Park H.-J."/>
            <person name="Ramirez L."/>
            <person name="Alfaro M."/>
            <person name="Sun H."/>
            <person name="Tritt A."/>
            <person name="Yoshinaga Y."/>
            <person name="Zwiers L.-H."/>
            <person name="Turgeon B."/>
            <person name="Goodwin S."/>
            <person name="Spatafora J."/>
            <person name="Crous P."/>
            <person name="Grigoriev I."/>
        </authorList>
    </citation>
    <scope>NUCLEOTIDE SEQUENCE</scope>
    <source>
        <strain evidence="3">CBS 119925</strain>
    </source>
</reference>
<gene>
    <name evidence="3" type="ORF">M011DRAFT_455268</name>
</gene>
<keyword evidence="4" id="KW-1185">Reference proteome</keyword>
<accession>A0A6A6VN95</accession>
<sequence length="718" mass="79794">MRLRLTVQRNGLPAVNLLWSMPTGADPQYYTISKFLEDLHHIVPLEAADWGLEDYVVQVGRFECVHYAPLAEVLKDEDEVVVRALSTADVRSRTLGGRYQISYSGQHLLDGVPFGRPVLRTPNRPQIDIPPRKRQRVLMNEDGDLTDVNDGDEQLHTDVSAGSEEHRALDQLRITSRGETAMSTDSTPTLGQEANGDARMLPQIRRHSTNTVRFQDHAGEDAEDDEDDDEDFVPGGNDFGSDMQDSSSDVSSDSTGDSESSVESEAPAQNSEASSTSDSDGDSSTDSESDASSGPEEMTSKLASSAQRPGAGITTANKRVPPGEGSKLTKIRNERRKLQKKVRRLKDAGELPYWTTLQAAKEYLTLSDNEKAAWVETYAEVQQQFHNGVPPHVPSMKKRKAAEQETETDDAAALEERKWKMLASLDLLPDNAEQQDKEPASKRRRLDAQEQGSEKPVTFEESPAHPDPDYYKSRIHVSAFETYHEGYVLEPPPFPFKQHWDKACEFMQPLDRLDKSKNYKKTRYQHSTWTESHEAPAEYYDAIEPDTEATSATKDDETGPPAPKQTEDTLLLDYGEITQLGADADKEVESQILQDVAISTKKPDLPAIPDDIEALPSLNPSDMRPGAVIVFKFLMLDPLSEHPMPGLSSFVTGVVESDETPTPVRLAERDKVKLVRDGEPAFEGLEAAVEGDNLILYMESYLFHEARLLVPGSEVKAD</sequence>
<feature type="compositionally biased region" description="Polar residues" evidence="1">
    <location>
        <begin position="173"/>
        <end position="192"/>
    </location>
</feature>
<evidence type="ECO:0000313" key="3">
    <source>
        <dbReference type="EMBL" id="KAF2751226.1"/>
    </source>
</evidence>
<name>A0A6A6VN95_9PLEO</name>
<feature type="compositionally biased region" description="Low complexity" evidence="1">
    <location>
        <begin position="241"/>
        <end position="278"/>
    </location>
</feature>
<dbReference type="InterPro" id="IPR055781">
    <property type="entry name" value="DUF7357"/>
</dbReference>
<feature type="domain" description="DUF7357" evidence="2">
    <location>
        <begin position="1"/>
        <end position="132"/>
    </location>
</feature>
<evidence type="ECO:0000313" key="4">
    <source>
        <dbReference type="Proteomes" id="UP000799440"/>
    </source>
</evidence>
<feature type="region of interest" description="Disordered" evidence="1">
    <location>
        <begin position="425"/>
        <end position="470"/>
    </location>
</feature>
<dbReference type="Proteomes" id="UP000799440">
    <property type="component" value="Unassembled WGS sequence"/>
</dbReference>
<evidence type="ECO:0000256" key="1">
    <source>
        <dbReference type="SAM" id="MobiDB-lite"/>
    </source>
</evidence>
<protein>
    <recommendedName>
        <fullName evidence="2">DUF7357 domain-containing protein</fullName>
    </recommendedName>
</protein>
<feature type="compositionally biased region" description="Acidic residues" evidence="1">
    <location>
        <begin position="279"/>
        <end position="289"/>
    </location>
</feature>
<dbReference type="AlphaFoldDB" id="A0A6A6VN95"/>
<proteinExistence type="predicted"/>